<dbReference type="PaxDb" id="4081-Solyc02g020900.1.1"/>
<protein>
    <submittedName>
        <fullName evidence="2">Uncharacterized protein</fullName>
    </submittedName>
</protein>
<feature type="transmembrane region" description="Helical" evidence="1">
    <location>
        <begin position="68"/>
        <end position="85"/>
    </location>
</feature>
<reference evidence="2" key="2">
    <citation type="submission" date="2019-01" db="UniProtKB">
        <authorList>
            <consortium name="EnsemblPlants"/>
        </authorList>
    </citation>
    <scope>IDENTIFICATION</scope>
    <source>
        <strain evidence="2">cv. Heinz 1706</strain>
    </source>
</reference>
<feature type="transmembrane region" description="Helical" evidence="1">
    <location>
        <begin position="46"/>
        <end position="62"/>
    </location>
</feature>
<dbReference type="EnsemblPlants" id="Solyc02g020900.1.1">
    <property type="protein sequence ID" value="Solyc02g020900.1.1.1"/>
    <property type="gene ID" value="Solyc02g020900.1"/>
</dbReference>
<keyword evidence="3" id="KW-1185">Reference proteome</keyword>
<organism evidence="2">
    <name type="scientific">Solanum lycopersicum</name>
    <name type="common">Tomato</name>
    <name type="synonym">Lycopersicon esculentum</name>
    <dbReference type="NCBI Taxonomy" id="4081"/>
    <lineage>
        <taxon>Eukaryota</taxon>
        <taxon>Viridiplantae</taxon>
        <taxon>Streptophyta</taxon>
        <taxon>Embryophyta</taxon>
        <taxon>Tracheophyta</taxon>
        <taxon>Spermatophyta</taxon>
        <taxon>Magnoliopsida</taxon>
        <taxon>eudicotyledons</taxon>
        <taxon>Gunneridae</taxon>
        <taxon>Pentapetalae</taxon>
        <taxon>asterids</taxon>
        <taxon>lamiids</taxon>
        <taxon>Solanales</taxon>
        <taxon>Solanaceae</taxon>
        <taxon>Solanoideae</taxon>
        <taxon>Solaneae</taxon>
        <taxon>Solanum</taxon>
        <taxon>Solanum subgen. Lycopersicon</taxon>
    </lineage>
</organism>
<sequence>MIVRIWSLSGEERRRKQRYFTLLLLFHRRKREERGRRSSLVARHRIYCWFSKLFFSLVLLLVGGPRDWLLVFADGLAWLLVVGKTRGRR</sequence>
<keyword evidence="1" id="KW-0812">Transmembrane</keyword>
<dbReference type="AlphaFoldDB" id="A0A3Q7FGB9"/>
<dbReference type="InParanoid" id="A0A3Q7FGB9"/>
<evidence type="ECO:0000256" key="1">
    <source>
        <dbReference type="SAM" id="Phobius"/>
    </source>
</evidence>
<dbReference type="Gramene" id="Solyc02g020900.1.1">
    <property type="protein sequence ID" value="Solyc02g020900.1.1.1"/>
    <property type="gene ID" value="Solyc02g020900.1"/>
</dbReference>
<keyword evidence="1" id="KW-1133">Transmembrane helix</keyword>
<evidence type="ECO:0000313" key="2">
    <source>
        <dbReference type="EnsemblPlants" id="Solyc02g020900.1.1.1"/>
    </source>
</evidence>
<reference evidence="2" key="1">
    <citation type="journal article" date="2012" name="Nature">
        <title>The tomato genome sequence provides insights into fleshy fruit evolution.</title>
        <authorList>
            <consortium name="Tomato Genome Consortium"/>
        </authorList>
    </citation>
    <scope>NUCLEOTIDE SEQUENCE [LARGE SCALE GENOMIC DNA]</scope>
    <source>
        <strain evidence="2">cv. Heinz 1706</strain>
    </source>
</reference>
<evidence type="ECO:0000313" key="3">
    <source>
        <dbReference type="Proteomes" id="UP000004994"/>
    </source>
</evidence>
<keyword evidence="1" id="KW-0472">Membrane</keyword>
<proteinExistence type="predicted"/>
<accession>A0A3Q7FGB9</accession>
<dbReference type="Proteomes" id="UP000004994">
    <property type="component" value="Chromosome 2"/>
</dbReference>
<name>A0A3Q7FGB9_SOLLC</name>